<feature type="transmembrane region" description="Helical" evidence="8">
    <location>
        <begin position="330"/>
        <end position="349"/>
    </location>
</feature>
<protein>
    <recommendedName>
        <fullName evidence="9">Glycosyltransferase RgtA/B/C/D-like domain-containing protein</fullName>
    </recommendedName>
</protein>
<evidence type="ECO:0000259" key="9">
    <source>
        <dbReference type="Pfam" id="PF13231"/>
    </source>
</evidence>
<evidence type="ECO:0000256" key="4">
    <source>
        <dbReference type="ARBA" id="ARBA00022679"/>
    </source>
</evidence>
<dbReference type="InterPro" id="IPR038731">
    <property type="entry name" value="RgtA/B/C-like"/>
</dbReference>
<accession>A0A2M8KV52</accession>
<feature type="transmembrane region" description="Helical" evidence="8">
    <location>
        <begin position="143"/>
        <end position="160"/>
    </location>
</feature>
<feature type="domain" description="Glycosyltransferase RgtA/B/C/D-like" evidence="9">
    <location>
        <begin position="75"/>
        <end position="226"/>
    </location>
</feature>
<evidence type="ECO:0000256" key="2">
    <source>
        <dbReference type="ARBA" id="ARBA00022475"/>
    </source>
</evidence>
<dbReference type="AlphaFoldDB" id="A0A2M8KV52"/>
<dbReference type="InterPro" id="IPR050297">
    <property type="entry name" value="LipidA_mod_glycosyltrf_83"/>
</dbReference>
<feature type="transmembrane region" description="Helical" evidence="8">
    <location>
        <begin position="211"/>
        <end position="229"/>
    </location>
</feature>
<feature type="transmembrane region" description="Helical" evidence="8">
    <location>
        <begin position="388"/>
        <end position="405"/>
    </location>
</feature>
<evidence type="ECO:0000256" key="3">
    <source>
        <dbReference type="ARBA" id="ARBA00022676"/>
    </source>
</evidence>
<keyword evidence="2" id="KW-1003">Cell membrane</keyword>
<reference evidence="11" key="1">
    <citation type="submission" date="2017-09" db="EMBL/GenBank/DDBJ databases">
        <title>Depth-based differentiation of microbial function through sediment-hosted aquifers and enrichment of novel symbionts in the deep terrestrial subsurface.</title>
        <authorList>
            <person name="Probst A.J."/>
            <person name="Ladd B."/>
            <person name="Jarett J.K."/>
            <person name="Geller-Mcgrath D.E."/>
            <person name="Sieber C.M.K."/>
            <person name="Emerson J.B."/>
            <person name="Anantharaman K."/>
            <person name="Thomas B.C."/>
            <person name="Malmstrom R."/>
            <person name="Stieglmeier M."/>
            <person name="Klingl A."/>
            <person name="Woyke T."/>
            <person name="Ryan C.M."/>
            <person name="Banfield J.F."/>
        </authorList>
    </citation>
    <scope>NUCLEOTIDE SEQUENCE [LARGE SCALE GENOMIC DNA]</scope>
</reference>
<evidence type="ECO:0000256" key="5">
    <source>
        <dbReference type="ARBA" id="ARBA00022692"/>
    </source>
</evidence>
<dbReference type="PANTHER" id="PTHR33908:SF11">
    <property type="entry name" value="MEMBRANE PROTEIN"/>
    <property type="match status" value="1"/>
</dbReference>
<dbReference type="GO" id="GO:0009103">
    <property type="term" value="P:lipopolysaccharide biosynthetic process"/>
    <property type="evidence" value="ECO:0007669"/>
    <property type="project" value="UniProtKB-ARBA"/>
</dbReference>
<feature type="transmembrane region" description="Helical" evidence="8">
    <location>
        <begin position="304"/>
        <end position="323"/>
    </location>
</feature>
<keyword evidence="4" id="KW-0808">Transferase</keyword>
<comment type="caution">
    <text evidence="10">The sequence shown here is derived from an EMBL/GenBank/DDBJ whole genome shotgun (WGS) entry which is preliminary data.</text>
</comment>
<keyword evidence="7 8" id="KW-0472">Membrane</keyword>
<dbReference type="PANTHER" id="PTHR33908">
    <property type="entry name" value="MANNOSYLTRANSFERASE YKCB-RELATED"/>
    <property type="match status" value="1"/>
</dbReference>
<evidence type="ECO:0000313" key="10">
    <source>
        <dbReference type="EMBL" id="PJE63815.1"/>
    </source>
</evidence>
<proteinExistence type="predicted"/>
<sequence length="561" mass="63247">MNNKSLFILIGAMIVCLMLHLVRFSSSPPGFNADEAAYGYNAYSVLKTGKDEFGTPLPLLRLRSYGDNKLPGYMYATIPSVALLGLNEFSVRLPTIISALLLVLVIYLLAREATQNETTACIAALLAAIAPSLNMLSRHAHESVLMTLFISFAAWCMVRIINQKNNLWWYSMGAVIAASFALYTYHSARIFYVVMMPILGYMLWRSHKKTVFVTSLLVACLFIIPFTIAELSTPPSRLANLFIGTNTGIAAMQQELAIMSGKSPFSTTMFVVGNEIMNRYVSYFSPQYLAYHGDTNVRFGYQSMSPLSLIELVFALVGIYWALRNYQKRGVWILLGILLIAPIPGALTWQEYSVIRTYTLFVPLIVFTAIGIALTVDAMRNKKIMWRYGLLLILLGHVAFTARTWEYFLIHYPSRALVIRTWEAGYSELASFVKQNYHTYDHFYITTDVGQSYMFLLFYLKYPPQKYQAAAQTSEPDEYGYSQVPGFDKFSFSNAAELPQELTPGKPVIQVLTESQAKTLSDPEGLQRTELQRIIKGTETIFVIYEVSAPPKSIGYRTTIK</sequence>
<dbReference type="Pfam" id="PF13231">
    <property type="entry name" value="PMT_2"/>
    <property type="match status" value="1"/>
</dbReference>
<name>A0A2M8KV52_9BACT</name>
<evidence type="ECO:0000256" key="1">
    <source>
        <dbReference type="ARBA" id="ARBA00004651"/>
    </source>
</evidence>
<evidence type="ECO:0000313" key="11">
    <source>
        <dbReference type="Proteomes" id="UP000231569"/>
    </source>
</evidence>
<feature type="transmembrane region" description="Helical" evidence="8">
    <location>
        <begin position="6"/>
        <end position="22"/>
    </location>
</feature>
<gene>
    <name evidence="10" type="ORF">COU89_01230</name>
</gene>
<evidence type="ECO:0000256" key="6">
    <source>
        <dbReference type="ARBA" id="ARBA00022989"/>
    </source>
</evidence>
<feature type="transmembrane region" description="Helical" evidence="8">
    <location>
        <begin position="355"/>
        <end position="376"/>
    </location>
</feature>
<comment type="subcellular location">
    <subcellularLocation>
        <location evidence="1">Cell membrane</location>
        <topology evidence="1">Multi-pass membrane protein</topology>
    </subcellularLocation>
</comment>
<feature type="transmembrane region" description="Helical" evidence="8">
    <location>
        <begin position="93"/>
        <end position="110"/>
    </location>
</feature>
<evidence type="ECO:0000256" key="8">
    <source>
        <dbReference type="SAM" id="Phobius"/>
    </source>
</evidence>
<dbReference type="Proteomes" id="UP000231569">
    <property type="component" value="Unassembled WGS sequence"/>
</dbReference>
<feature type="transmembrane region" description="Helical" evidence="8">
    <location>
        <begin position="189"/>
        <end position="204"/>
    </location>
</feature>
<dbReference type="GO" id="GO:0005886">
    <property type="term" value="C:plasma membrane"/>
    <property type="evidence" value="ECO:0007669"/>
    <property type="project" value="UniProtKB-SubCell"/>
</dbReference>
<evidence type="ECO:0000256" key="7">
    <source>
        <dbReference type="ARBA" id="ARBA00023136"/>
    </source>
</evidence>
<keyword evidence="6 8" id="KW-1133">Transmembrane helix</keyword>
<dbReference type="GO" id="GO:0016763">
    <property type="term" value="F:pentosyltransferase activity"/>
    <property type="evidence" value="ECO:0007669"/>
    <property type="project" value="TreeGrafter"/>
</dbReference>
<keyword evidence="5 8" id="KW-0812">Transmembrane</keyword>
<keyword evidence="3" id="KW-0328">Glycosyltransferase</keyword>
<dbReference type="EMBL" id="PFEE01000026">
    <property type="protein sequence ID" value="PJE63815.1"/>
    <property type="molecule type" value="Genomic_DNA"/>
</dbReference>
<organism evidence="10 11">
    <name type="scientific">Candidatus Roizmanbacteria bacterium CG10_big_fil_rev_8_21_14_0_10_45_7</name>
    <dbReference type="NCBI Taxonomy" id="1974854"/>
    <lineage>
        <taxon>Bacteria</taxon>
        <taxon>Candidatus Roizmaniibacteriota</taxon>
    </lineage>
</organism>